<dbReference type="Pfam" id="PF13640">
    <property type="entry name" value="2OG-FeII_Oxy_3"/>
    <property type="match status" value="1"/>
</dbReference>
<evidence type="ECO:0000256" key="3">
    <source>
        <dbReference type="ARBA" id="ARBA00022896"/>
    </source>
</evidence>
<dbReference type="InterPro" id="IPR005123">
    <property type="entry name" value="Oxoglu/Fe-dep_dioxygenase_dom"/>
</dbReference>
<feature type="domain" description="Fe2OG dioxygenase" evidence="7">
    <location>
        <begin position="104"/>
        <end position="213"/>
    </location>
</feature>
<evidence type="ECO:0000256" key="1">
    <source>
        <dbReference type="ARBA" id="ARBA00001961"/>
    </source>
</evidence>
<keyword evidence="3" id="KW-0847">Vitamin C</keyword>
<dbReference type="InterPro" id="IPR045054">
    <property type="entry name" value="P4HA-like"/>
</dbReference>
<accession>A0A175Y691</accession>
<keyword evidence="9" id="KW-1185">Reference proteome</keyword>
<dbReference type="GeneID" id="93797920"/>
<dbReference type="Proteomes" id="UP000078460">
    <property type="component" value="Unassembled WGS sequence"/>
</dbReference>
<evidence type="ECO:0000313" key="9">
    <source>
        <dbReference type="Proteomes" id="UP000078460"/>
    </source>
</evidence>
<keyword evidence="4" id="KW-0223">Dioxygenase</keyword>
<dbReference type="PANTHER" id="PTHR10869">
    <property type="entry name" value="PROLYL 4-HYDROXYLASE ALPHA SUBUNIT"/>
    <property type="match status" value="1"/>
</dbReference>
<dbReference type="AlphaFoldDB" id="A0A175Y691"/>
<keyword evidence="5" id="KW-0560">Oxidoreductase</keyword>
<dbReference type="GO" id="GO:0051213">
    <property type="term" value="F:dioxygenase activity"/>
    <property type="evidence" value="ECO:0007669"/>
    <property type="project" value="UniProtKB-KW"/>
</dbReference>
<evidence type="ECO:0000259" key="7">
    <source>
        <dbReference type="PROSITE" id="PS51471"/>
    </source>
</evidence>
<keyword evidence="2" id="KW-0479">Metal-binding</keyword>
<dbReference type="PROSITE" id="PS51471">
    <property type="entry name" value="FE2OG_OXY"/>
    <property type="match status" value="1"/>
</dbReference>
<dbReference type="SMART" id="SM00702">
    <property type="entry name" value="P4Hc"/>
    <property type="match status" value="1"/>
</dbReference>
<dbReference type="GO" id="GO:0016705">
    <property type="term" value="F:oxidoreductase activity, acting on paired donors, with incorporation or reduction of molecular oxygen"/>
    <property type="evidence" value="ECO:0007669"/>
    <property type="project" value="InterPro"/>
</dbReference>
<dbReference type="PANTHER" id="PTHR10869:SF246">
    <property type="entry name" value="TRANSMEMBRANE PROLYL 4-HYDROXYLASE"/>
    <property type="match status" value="1"/>
</dbReference>
<dbReference type="KEGG" id="smy:BJP26_12030"/>
<comment type="caution">
    <text evidence="8">The sequence shown here is derived from an EMBL/GenBank/DDBJ whole genome shotgun (WGS) entry which is preliminary data.</text>
</comment>
<keyword evidence="6" id="KW-0408">Iron</keyword>
<evidence type="ECO:0000256" key="5">
    <source>
        <dbReference type="ARBA" id="ARBA00023002"/>
    </source>
</evidence>
<name>A0A175Y691_9SPHN</name>
<dbReference type="STRING" id="621456.BJP26_12030"/>
<dbReference type="InterPro" id="IPR044862">
    <property type="entry name" value="Pro_4_hyd_alph_FE2OG_OXY"/>
</dbReference>
<proteinExistence type="predicted"/>
<comment type="cofactor">
    <cofactor evidence="1">
        <name>L-ascorbate</name>
        <dbReference type="ChEBI" id="CHEBI:38290"/>
    </cofactor>
</comment>
<dbReference type="EMBL" id="LQCK02000003">
    <property type="protein sequence ID" value="KZB96384.1"/>
    <property type="molecule type" value="Genomic_DNA"/>
</dbReference>
<gene>
    <name evidence="8" type="ORF">AVM11_13250</name>
</gene>
<dbReference type="OrthoDB" id="269774at2"/>
<evidence type="ECO:0000256" key="6">
    <source>
        <dbReference type="ARBA" id="ARBA00023004"/>
    </source>
</evidence>
<reference evidence="8" key="1">
    <citation type="submission" date="2016-03" db="EMBL/GenBank/DDBJ databases">
        <title>Sphingomonas melonis TY, whole genome shotgun sequencing.</title>
        <authorList>
            <person name="Wang H."/>
            <person name="Zhu P."/>
        </authorList>
    </citation>
    <scope>NUCLEOTIDE SEQUENCE [LARGE SCALE GENOMIC DNA]</scope>
    <source>
        <strain evidence="8">TY</strain>
    </source>
</reference>
<dbReference type="GO" id="GO:0031418">
    <property type="term" value="F:L-ascorbic acid binding"/>
    <property type="evidence" value="ECO:0007669"/>
    <property type="project" value="UniProtKB-KW"/>
</dbReference>
<evidence type="ECO:0000256" key="2">
    <source>
        <dbReference type="ARBA" id="ARBA00022723"/>
    </source>
</evidence>
<organism evidence="8 9">
    <name type="scientific">Sphingomonas melonis TY</name>
    <dbReference type="NCBI Taxonomy" id="621456"/>
    <lineage>
        <taxon>Bacteria</taxon>
        <taxon>Pseudomonadati</taxon>
        <taxon>Pseudomonadota</taxon>
        <taxon>Alphaproteobacteria</taxon>
        <taxon>Sphingomonadales</taxon>
        <taxon>Sphingomonadaceae</taxon>
        <taxon>Sphingomonas</taxon>
    </lineage>
</organism>
<dbReference type="GO" id="GO:0005506">
    <property type="term" value="F:iron ion binding"/>
    <property type="evidence" value="ECO:0007669"/>
    <property type="project" value="InterPro"/>
</dbReference>
<evidence type="ECO:0000313" key="8">
    <source>
        <dbReference type="EMBL" id="KZB96384.1"/>
    </source>
</evidence>
<evidence type="ECO:0000256" key="4">
    <source>
        <dbReference type="ARBA" id="ARBA00022964"/>
    </source>
</evidence>
<dbReference type="Gene3D" id="2.60.120.620">
    <property type="entry name" value="q2cbj1_9rhob like domain"/>
    <property type="match status" value="1"/>
</dbReference>
<protein>
    <recommendedName>
        <fullName evidence="7">Fe2OG dioxygenase domain-containing protein</fullName>
    </recommendedName>
</protein>
<dbReference type="InterPro" id="IPR006620">
    <property type="entry name" value="Pro_4_hyd_alph"/>
</dbReference>
<sequence>MSMHAPIDITTLGLDEAAIHAMRFAGGVELHNPYIDLVMARGFLNADECALMCTMIDANRQRSRVADGVSQMRTSETCAFDVDEPLIQLLDLRISLFLGVGPQFGESVQGQRYAVGQEFRSHADYFKSTDPEDTSHLRRCGQRTWTAMIYLNEPEAGGETYFHHLDHDFVPEMGTMLCWNNIDAEGKPNPYTVHQGKPVIAGTKYIVTKWFRERPWNSPLPTPAPVAPPAVDSSVRAMRALKGRR</sequence>
<dbReference type="RefSeq" id="WP_017979537.1">
    <property type="nucleotide sequence ID" value="NZ_CP017578.1"/>
</dbReference>